<gene>
    <name evidence="4" type="ORF">DASB73_043300</name>
</gene>
<sequence length="301" mass="34832">MSENCHGETEFNHKADDLSSNFGNDYSNQFVKKRIFPQSSVTNIKNPFQGYPRLEKLQRLKCENYDRYSQQPVCLRVSENDMVTTLNQIISEDVKFDVIMVGGCYEQFSILQLESLPIAKMSARPSLLFLWVPSNRIADGRKLMEKWRYRHGEDITYHVRSEASPHCPDEFAWTRNDTMLRPTTWHCLMGLNGTLRRSTDTHLIHCNVDTDVIVERQQTHSVVPDEAYKLIENFTSMNRKIHVVPTSMPEELFTAPRKGWLVVSPDAFPTGNFDANYYCVRKQIPVSIEIDNLRPKTPPAI</sequence>
<dbReference type="PROSITE" id="PS51592">
    <property type="entry name" value="SAM_MTA70L_2"/>
    <property type="match status" value="1"/>
</dbReference>
<proteinExistence type="inferred from homology"/>
<name>A0AAV5RQH0_STABA</name>
<dbReference type="PROSITE" id="PS51143">
    <property type="entry name" value="MT_A70"/>
    <property type="match status" value="1"/>
</dbReference>
<dbReference type="GO" id="GO:0005634">
    <property type="term" value="C:nucleus"/>
    <property type="evidence" value="ECO:0007669"/>
    <property type="project" value="UniProtKB-SubCell"/>
</dbReference>
<dbReference type="InterPro" id="IPR045123">
    <property type="entry name" value="METTL14-like"/>
</dbReference>
<comment type="similarity">
    <text evidence="3">Belongs to the MT-A70-like family.</text>
</comment>
<evidence type="ECO:0000256" key="2">
    <source>
        <dbReference type="ARBA" id="ARBA00023242"/>
    </source>
</evidence>
<evidence type="ECO:0000313" key="4">
    <source>
        <dbReference type="EMBL" id="GMM53367.1"/>
    </source>
</evidence>
<evidence type="ECO:0000256" key="3">
    <source>
        <dbReference type="PROSITE-ProRule" id="PRU00489"/>
    </source>
</evidence>
<protein>
    <submittedName>
        <fullName evidence="4">Kar4 protein</fullName>
    </submittedName>
</protein>
<dbReference type="EMBL" id="BTGC01000008">
    <property type="protein sequence ID" value="GMM53367.1"/>
    <property type="molecule type" value="Genomic_DNA"/>
</dbReference>
<reference evidence="4 5" key="1">
    <citation type="journal article" date="2023" name="Elife">
        <title>Identification of key yeast species and microbe-microbe interactions impacting larval growth of Drosophila in the wild.</title>
        <authorList>
            <person name="Mure A."/>
            <person name="Sugiura Y."/>
            <person name="Maeda R."/>
            <person name="Honda K."/>
            <person name="Sakurai N."/>
            <person name="Takahashi Y."/>
            <person name="Watada M."/>
            <person name="Katoh T."/>
            <person name="Gotoh A."/>
            <person name="Gotoh Y."/>
            <person name="Taniguchi I."/>
            <person name="Nakamura K."/>
            <person name="Hayashi T."/>
            <person name="Katayama T."/>
            <person name="Uemura T."/>
            <person name="Hattori Y."/>
        </authorList>
    </citation>
    <scope>NUCLEOTIDE SEQUENCE [LARGE SCALE GENOMIC DNA]</scope>
    <source>
        <strain evidence="4 5">SB-73</strain>
    </source>
</reference>
<evidence type="ECO:0000313" key="5">
    <source>
        <dbReference type="Proteomes" id="UP001362899"/>
    </source>
</evidence>
<accession>A0AAV5RQH0</accession>
<dbReference type="InterPro" id="IPR007757">
    <property type="entry name" value="MT-A70-like"/>
</dbReference>
<evidence type="ECO:0000256" key="1">
    <source>
        <dbReference type="ARBA" id="ARBA00004123"/>
    </source>
</evidence>
<organism evidence="4 5">
    <name type="scientific">Starmerella bacillaris</name>
    <name type="common">Yeast</name>
    <name type="synonym">Candida zemplinina</name>
    <dbReference type="NCBI Taxonomy" id="1247836"/>
    <lineage>
        <taxon>Eukaryota</taxon>
        <taxon>Fungi</taxon>
        <taxon>Dikarya</taxon>
        <taxon>Ascomycota</taxon>
        <taxon>Saccharomycotina</taxon>
        <taxon>Dipodascomycetes</taxon>
        <taxon>Dipodascales</taxon>
        <taxon>Trichomonascaceae</taxon>
        <taxon>Starmerella</taxon>
    </lineage>
</organism>
<dbReference type="PANTHER" id="PTHR13107">
    <property type="entry name" value="N6-ADENOSINE-METHYLTRANSFERASE NON-CATALYTIC SUBUNIT"/>
    <property type="match status" value="1"/>
</dbReference>
<dbReference type="PANTHER" id="PTHR13107:SF0">
    <property type="entry name" value="N6-ADENOSINE-METHYLTRANSFERASE NON-CATALYTIC SUBUNIT"/>
    <property type="match status" value="1"/>
</dbReference>
<dbReference type="AlphaFoldDB" id="A0AAV5RQH0"/>
<dbReference type="Proteomes" id="UP001362899">
    <property type="component" value="Unassembled WGS sequence"/>
</dbReference>
<keyword evidence="5" id="KW-1185">Reference proteome</keyword>
<keyword evidence="2" id="KW-0539">Nucleus</keyword>
<dbReference type="Pfam" id="PF05063">
    <property type="entry name" value="MT-A70"/>
    <property type="match status" value="1"/>
</dbReference>
<comment type="caution">
    <text evidence="4">The sequence shown here is derived from an EMBL/GenBank/DDBJ whole genome shotgun (WGS) entry which is preliminary data.</text>
</comment>
<comment type="subcellular location">
    <subcellularLocation>
        <location evidence="1">Nucleus</location>
    </subcellularLocation>
</comment>
<dbReference type="GO" id="GO:0003729">
    <property type="term" value="F:mRNA binding"/>
    <property type="evidence" value="ECO:0007669"/>
    <property type="project" value="TreeGrafter"/>
</dbReference>
<dbReference type="GO" id="GO:0036396">
    <property type="term" value="C:RNA N6-methyladenosine methyltransferase complex"/>
    <property type="evidence" value="ECO:0007669"/>
    <property type="project" value="TreeGrafter"/>
</dbReference>